<dbReference type="OrthoDB" id="423559at2759"/>
<feature type="non-terminal residue" evidence="6">
    <location>
        <position position="1"/>
    </location>
</feature>
<dbReference type="PANTHER" id="PTHR45626">
    <property type="entry name" value="TRANSCRIPTION TERMINATION FACTOR 2-RELATED"/>
    <property type="match status" value="1"/>
</dbReference>
<dbReference type="KEGG" id="gtt:GUITHDRAFT_61366"/>
<dbReference type="PANTHER" id="PTHR45626:SF22">
    <property type="entry name" value="DNA REPAIR PROTEIN RAD5"/>
    <property type="match status" value="1"/>
</dbReference>
<gene>
    <name evidence="6" type="ORF">GUITHDRAFT_61366</name>
</gene>
<dbReference type="HOGENOM" id="CLU_1536520_0_0_1"/>
<keyword evidence="4" id="KW-0067">ATP-binding</keyword>
<dbReference type="GO" id="GO:0008094">
    <property type="term" value="F:ATP-dependent activity, acting on DNA"/>
    <property type="evidence" value="ECO:0007669"/>
    <property type="project" value="TreeGrafter"/>
</dbReference>
<evidence type="ECO:0000256" key="1">
    <source>
        <dbReference type="ARBA" id="ARBA00004229"/>
    </source>
</evidence>
<dbReference type="InterPro" id="IPR027417">
    <property type="entry name" value="P-loop_NTPase"/>
</dbReference>
<dbReference type="OMA" id="FHECSSP"/>
<sequence>LYDYQLRGINWMVIRRASRPEPILGGILADDMGLGELPAEKLYPSNDVMRGCERAKTLIVCPVSVLTSWDSQIERHIEDGKMTTTILHSKYPQRSYNVSSRSLSDYDVVVTSYEALRNLYQRWLLLILDEAHWIKNRKTRSHRACLQLTAINRWCLTATPLQNDVDDIQSLLQFL</sequence>
<dbReference type="PaxDb" id="55529-EKX33068"/>
<proteinExistence type="predicted"/>
<dbReference type="eggNOG" id="KOG1001">
    <property type="taxonomic scope" value="Eukaryota"/>
</dbReference>
<keyword evidence="3" id="KW-0378">Hydrolase</keyword>
<dbReference type="InterPro" id="IPR050628">
    <property type="entry name" value="SNF2_RAD54_helicase_TF"/>
</dbReference>
<dbReference type="Gene3D" id="3.40.50.10810">
    <property type="entry name" value="Tandem AAA-ATPase domain"/>
    <property type="match status" value="1"/>
</dbReference>
<evidence type="ECO:0000259" key="5">
    <source>
        <dbReference type="PROSITE" id="PS51192"/>
    </source>
</evidence>
<evidence type="ECO:0000256" key="2">
    <source>
        <dbReference type="ARBA" id="ARBA00022741"/>
    </source>
</evidence>
<dbReference type="AlphaFoldDB" id="L1IA13"/>
<dbReference type="SMART" id="SM00487">
    <property type="entry name" value="DEXDc"/>
    <property type="match status" value="1"/>
</dbReference>
<protein>
    <recommendedName>
        <fullName evidence="5">Helicase ATP-binding domain-containing protein</fullName>
    </recommendedName>
</protein>
<dbReference type="GO" id="GO:0009507">
    <property type="term" value="C:chloroplast"/>
    <property type="evidence" value="ECO:0007669"/>
    <property type="project" value="UniProtKB-SubCell"/>
</dbReference>
<dbReference type="EMBL" id="JH993158">
    <property type="protein sequence ID" value="EKX33068.1"/>
    <property type="molecule type" value="Genomic_DNA"/>
</dbReference>
<reference evidence="6" key="1">
    <citation type="journal article" date="2012" name="Nature">
        <title>Algal genomes reveal evolutionary mosaicism and the fate of nucleomorphs.</title>
        <authorList>
            <consortium name="DOE Joint Genome Institute"/>
            <person name="Curtis B.A."/>
            <person name="Tanifuji G."/>
            <person name="Burki F."/>
            <person name="Gruber A."/>
            <person name="Irimia M."/>
            <person name="Maruyama S."/>
            <person name="Arias M.C."/>
            <person name="Ball S.G."/>
            <person name="Gile G.H."/>
            <person name="Hirakawa Y."/>
            <person name="Hopkins J.F."/>
            <person name="Kuo A."/>
            <person name="Rensing S.A."/>
            <person name="Schmutz J."/>
            <person name="Symeonidi A."/>
            <person name="Elias M."/>
            <person name="Eveleigh R.J."/>
            <person name="Herman E.K."/>
            <person name="Klute M.J."/>
            <person name="Nakayama T."/>
            <person name="Obornik M."/>
            <person name="Reyes-Prieto A."/>
            <person name="Armbrust E.V."/>
            <person name="Aves S.J."/>
            <person name="Beiko R.G."/>
            <person name="Coutinho P."/>
            <person name="Dacks J.B."/>
            <person name="Durnford D.G."/>
            <person name="Fast N.M."/>
            <person name="Green B.R."/>
            <person name="Grisdale C.J."/>
            <person name="Hempel F."/>
            <person name="Henrissat B."/>
            <person name="Hoppner M.P."/>
            <person name="Ishida K."/>
            <person name="Kim E."/>
            <person name="Koreny L."/>
            <person name="Kroth P.G."/>
            <person name="Liu Y."/>
            <person name="Malik S.B."/>
            <person name="Maier U.G."/>
            <person name="McRose D."/>
            <person name="Mock T."/>
            <person name="Neilson J.A."/>
            <person name="Onodera N.T."/>
            <person name="Poole A.M."/>
            <person name="Pritham E.J."/>
            <person name="Richards T.A."/>
            <person name="Rocap G."/>
            <person name="Roy S.W."/>
            <person name="Sarai C."/>
            <person name="Schaack S."/>
            <person name="Shirato S."/>
            <person name="Slamovits C.H."/>
            <person name="Spencer D.F."/>
            <person name="Suzuki S."/>
            <person name="Worden A.Z."/>
            <person name="Zauner S."/>
            <person name="Barry K."/>
            <person name="Bell C."/>
            <person name="Bharti A.K."/>
            <person name="Crow J.A."/>
            <person name="Grimwood J."/>
            <person name="Kramer R."/>
            <person name="Lindquist E."/>
            <person name="Lucas S."/>
            <person name="Salamov A."/>
            <person name="McFadden G.I."/>
            <person name="Lane C.E."/>
            <person name="Keeling P.J."/>
            <person name="Gray M.W."/>
            <person name="Grigoriev I.V."/>
            <person name="Archibald J.M."/>
        </authorList>
    </citation>
    <scope>NUCLEOTIDE SEQUENCE</scope>
    <source>
        <strain evidence="6">CCMP2712</strain>
    </source>
</reference>
<dbReference type="InterPro" id="IPR000330">
    <property type="entry name" value="SNF2_N"/>
</dbReference>
<keyword evidence="2" id="KW-0547">Nucleotide-binding</keyword>
<feature type="non-terminal residue" evidence="6">
    <location>
        <position position="175"/>
    </location>
</feature>
<dbReference type="GO" id="GO:0005634">
    <property type="term" value="C:nucleus"/>
    <property type="evidence" value="ECO:0007669"/>
    <property type="project" value="TreeGrafter"/>
</dbReference>
<dbReference type="InterPro" id="IPR014001">
    <property type="entry name" value="Helicase_ATP-bd"/>
</dbReference>
<dbReference type="GO" id="GO:0005524">
    <property type="term" value="F:ATP binding"/>
    <property type="evidence" value="ECO:0007669"/>
    <property type="project" value="UniProtKB-KW"/>
</dbReference>
<dbReference type="CDD" id="cd18008">
    <property type="entry name" value="DEXDc_SHPRH-like"/>
    <property type="match status" value="1"/>
</dbReference>
<dbReference type="GO" id="GO:0006281">
    <property type="term" value="P:DNA repair"/>
    <property type="evidence" value="ECO:0007669"/>
    <property type="project" value="TreeGrafter"/>
</dbReference>
<dbReference type="Pfam" id="PF00176">
    <property type="entry name" value="SNF2-rel_dom"/>
    <property type="match status" value="1"/>
</dbReference>
<accession>L1IA13</accession>
<evidence type="ECO:0000313" key="6">
    <source>
        <dbReference type="EMBL" id="EKX33068.1"/>
    </source>
</evidence>
<evidence type="ECO:0000256" key="3">
    <source>
        <dbReference type="ARBA" id="ARBA00022801"/>
    </source>
</evidence>
<comment type="subcellular location">
    <subcellularLocation>
        <location evidence="1">Plastid</location>
        <location evidence="1">Chloroplast</location>
    </subcellularLocation>
</comment>
<organism evidence="6">
    <name type="scientific">Guillardia theta (strain CCMP2712)</name>
    <name type="common">Cryptophyte</name>
    <dbReference type="NCBI Taxonomy" id="905079"/>
    <lineage>
        <taxon>Eukaryota</taxon>
        <taxon>Cryptophyceae</taxon>
        <taxon>Pyrenomonadales</taxon>
        <taxon>Geminigeraceae</taxon>
        <taxon>Guillardia</taxon>
    </lineage>
</organism>
<feature type="domain" description="Helicase ATP-binding" evidence="5">
    <location>
        <begin position="17"/>
        <end position="175"/>
    </location>
</feature>
<dbReference type="STRING" id="905079.L1IA13"/>
<dbReference type="GeneID" id="17289802"/>
<dbReference type="PROSITE" id="PS51192">
    <property type="entry name" value="HELICASE_ATP_BIND_1"/>
    <property type="match status" value="1"/>
</dbReference>
<evidence type="ECO:0000256" key="4">
    <source>
        <dbReference type="ARBA" id="ARBA00022840"/>
    </source>
</evidence>
<name>L1IA13_GUITC</name>
<dbReference type="InterPro" id="IPR038718">
    <property type="entry name" value="SNF2-like_sf"/>
</dbReference>
<dbReference type="GO" id="GO:0016787">
    <property type="term" value="F:hydrolase activity"/>
    <property type="evidence" value="ECO:0007669"/>
    <property type="project" value="UniProtKB-KW"/>
</dbReference>
<dbReference type="SUPFAM" id="SSF52540">
    <property type="entry name" value="P-loop containing nucleoside triphosphate hydrolases"/>
    <property type="match status" value="1"/>
</dbReference>
<dbReference type="RefSeq" id="XP_005820048.1">
    <property type="nucleotide sequence ID" value="XM_005819991.1"/>
</dbReference>